<evidence type="ECO:0000259" key="2">
    <source>
        <dbReference type="PROSITE" id="PS50125"/>
    </source>
</evidence>
<dbReference type="CDD" id="cd09487">
    <property type="entry name" value="SAM_superfamily"/>
    <property type="match status" value="1"/>
</dbReference>
<reference evidence="3 4" key="1">
    <citation type="submission" date="2018-01" db="EMBL/GenBank/DDBJ databases">
        <title>Species boundaries and ecological features among Paraburkholderia terrae DSMZ17804T, P. hospita DSMZ17164T and P. caribensis DSMZ13236T.</title>
        <authorList>
            <person name="Pratama A.A."/>
        </authorList>
    </citation>
    <scope>NUCLEOTIDE SEQUENCE [LARGE SCALE GENOMIC DNA]</scope>
    <source>
        <strain evidence="3 4">DSM 17804</strain>
    </source>
</reference>
<dbReference type="EMBL" id="CP026112">
    <property type="protein sequence ID" value="AUT61649.1"/>
    <property type="molecule type" value="Genomic_DNA"/>
</dbReference>
<dbReference type="Gene3D" id="1.10.150.50">
    <property type="entry name" value="Transcription Factor, Ets-1"/>
    <property type="match status" value="1"/>
</dbReference>
<dbReference type="RefSeq" id="WP_042304708.1">
    <property type="nucleotide sequence ID" value="NZ_CP026112.1"/>
</dbReference>
<dbReference type="PANTHER" id="PTHR43081:SF20">
    <property type="entry name" value="TWO-COMPONENT RESPONSE REGULATOR"/>
    <property type="match status" value="1"/>
</dbReference>
<dbReference type="PANTHER" id="PTHR43081">
    <property type="entry name" value="ADENYLATE CYCLASE, TERMINAL-DIFFERENTIATION SPECIFIC-RELATED"/>
    <property type="match status" value="1"/>
</dbReference>
<dbReference type="AlphaFoldDB" id="A0A2I8EQ74"/>
<dbReference type="KEGG" id="pter:C2L65_18210"/>
<protein>
    <recommendedName>
        <fullName evidence="5">Adenylate/guanylate cyclase domain-containing protein</fullName>
    </recommendedName>
</protein>
<dbReference type="InterPro" id="IPR001054">
    <property type="entry name" value="A/G_cyclase"/>
</dbReference>
<dbReference type="InterPro" id="IPR013761">
    <property type="entry name" value="SAM/pointed_sf"/>
</dbReference>
<dbReference type="CDD" id="cd07302">
    <property type="entry name" value="CHD"/>
    <property type="match status" value="1"/>
</dbReference>
<name>A0A2I8EQ74_9BURK</name>
<dbReference type="PROSITE" id="PS50105">
    <property type="entry name" value="SAM_DOMAIN"/>
    <property type="match status" value="1"/>
</dbReference>
<dbReference type="SUPFAM" id="SSF55073">
    <property type="entry name" value="Nucleotide cyclase"/>
    <property type="match status" value="1"/>
</dbReference>
<organism evidence="3 4">
    <name type="scientific">Paraburkholderia terrae</name>
    <dbReference type="NCBI Taxonomy" id="311230"/>
    <lineage>
        <taxon>Bacteria</taxon>
        <taxon>Pseudomonadati</taxon>
        <taxon>Pseudomonadota</taxon>
        <taxon>Betaproteobacteria</taxon>
        <taxon>Burkholderiales</taxon>
        <taxon>Burkholderiaceae</taxon>
        <taxon>Paraburkholderia</taxon>
    </lineage>
</organism>
<dbReference type="InterPro" id="IPR050697">
    <property type="entry name" value="Adenylyl/Guanylyl_Cyclase_3/4"/>
</dbReference>
<dbReference type="PROSITE" id="PS50125">
    <property type="entry name" value="GUANYLATE_CYCLASE_2"/>
    <property type="match status" value="1"/>
</dbReference>
<evidence type="ECO:0000259" key="1">
    <source>
        <dbReference type="PROSITE" id="PS50105"/>
    </source>
</evidence>
<proteinExistence type="predicted"/>
<sequence>METLASWLRRLGLDQYAPLLESHGIDLHSLPLLSEKDLVELGVRLGHRKLLLKAISTLNNDGRAAPPLSQPARDAERRQLTILFCDLVGSTQLTQQLDAEMLRNIMHAYQRTCADIVSRYAGHVAQYIGDGIVVYFGFPQAHEDDAERAVRAALDIVSAVGKIAGPTPLQVHIGIATGSVVVGDNGASDGSIWNSAVGETPNLGARLTALAGPDQIMVSLCTHRLLGNTFITEDLGEQMLLRACRASAPACRRVRTHKRARMVR</sequence>
<dbReference type="OrthoDB" id="51325at2"/>
<dbReference type="Pfam" id="PF00211">
    <property type="entry name" value="Guanylate_cyc"/>
    <property type="match status" value="1"/>
</dbReference>
<dbReference type="GO" id="GO:0006171">
    <property type="term" value="P:cAMP biosynthetic process"/>
    <property type="evidence" value="ECO:0007669"/>
    <property type="project" value="TreeGrafter"/>
</dbReference>
<feature type="domain" description="SAM" evidence="1">
    <location>
        <begin position="1"/>
        <end position="61"/>
    </location>
</feature>
<dbReference type="Gene3D" id="3.30.70.1230">
    <property type="entry name" value="Nucleotide cyclase"/>
    <property type="match status" value="1"/>
</dbReference>
<dbReference type="InterPro" id="IPR029787">
    <property type="entry name" value="Nucleotide_cyclase"/>
</dbReference>
<evidence type="ECO:0008006" key="5">
    <source>
        <dbReference type="Google" id="ProtNLM"/>
    </source>
</evidence>
<accession>A0A2I8EQ74</accession>
<gene>
    <name evidence="3" type="ORF">C2L65_18210</name>
</gene>
<dbReference type="GO" id="GO:0004016">
    <property type="term" value="F:adenylate cyclase activity"/>
    <property type="evidence" value="ECO:0007669"/>
    <property type="project" value="UniProtKB-ARBA"/>
</dbReference>
<dbReference type="SUPFAM" id="SSF47769">
    <property type="entry name" value="SAM/Pointed domain"/>
    <property type="match status" value="1"/>
</dbReference>
<dbReference type="GO" id="GO:0035556">
    <property type="term" value="P:intracellular signal transduction"/>
    <property type="evidence" value="ECO:0007669"/>
    <property type="project" value="InterPro"/>
</dbReference>
<evidence type="ECO:0000313" key="4">
    <source>
        <dbReference type="Proteomes" id="UP000243502"/>
    </source>
</evidence>
<dbReference type="Proteomes" id="UP000243502">
    <property type="component" value="Chromosome 2"/>
</dbReference>
<dbReference type="SMART" id="SM00454">
    <property type="entry name" value="SAM"/>
    <property type="match status" value="1"/>
</dbReference>
<dbReference type="InterPro" id="IPR001660">
    <property type="entry name" value="SAM"/>
</dbReference>
<dbReference type="SMART" id="SM00044">
    <property type="entry name" value="CYCc"/>
    <property type="match status" value="1"/>
</dbReference>
<feature type="domain" description="Guanylate cyclase" evidence="2">
    <location>
        <begin position="81"/>
        <end position="208"/>
    </location>
</feature>
<evidence type="ECO:0000313" key="3">
    <source>
        <dbReference type="EMBL" id="AUT61649.1"/>
    </source>
</evidence>
<dbReference type="Pfam" id="PF00536">
    <property type="entry name" value="SAM_1"/>
    <property type="match status" value="1"/>
</dbReference>